<keyword evidence="6 9" id="KW-0472">Membrane</keyword>
<accession>A0A5J4YIA1</accession>
<dbReference type="AlphaFoldDB" id="A0A5J4YIA1"/>
<feature type="transmembrane region" description="Helical" evidence="9">
    <location>
        <begin position="505"/>
        <end position="529"/>
    </location>
</feature>
<dbReference type="PROSITE" id="PS51371">
    <property type="entry name" value="CBS"/>
    <property type="match status" value="2"/>
</dbReference>
<comment type="similarity">
    <text evidence="9">Belongs to the chloride channel (TC 2.A.49) family.</text>
</comment>
<feature type="transmembrane region" description="Helical" evidence="9">
    <location>
        <begin position="359"/>
        <end position="379"/>
    </location>
</feature>
<keyword evidence="3 9" id="KW-0812">Transmembrane</keyword>
<feature type="region of interest" description="Disordered" evidence="10">
    <location>
        <begin position="797"/>
        <end position="830"/>
    </location>
</feature>
<dbReference type="InterPro" id="IPR001807">
    <property type="entry name" value="ClC"/>
</dbReference>
<dbReference type="PRINTS" id="PR00762">
    <property type="entry name" value="CLCHANNEL"/>
</dbReference>
<dbReference type="PANTHER" id="PTHR45711:SF6">
    <property type="entry name" value="CHLORIDE CHANNEL PROTEIN"/>
    <property type="match status" value="1"/>
</dbReference>
<dbReference type="SUPFAM" id="SSF81340">
    <property type="entry name" value="Clc chloride channel"/>
    <property type="match status" value="1"/>
</dbReference>
<dbReference type="Proteomes" id="UP000324585">
    <property type="component" value="Unassembled WGS sequence"/>
</dbReference>
<dbReference type="SUPFAM" id="SSF54631">
    <property type="entry name" value="CBS-domain pair"/>
    <property type="match status" value="1"/>
</dbReference>
<dbReference type="Pfam" id="PF00571">
    <property type="entry name" value="CBS"/>
    <property type="match status" value="2"/>
</dbReference>
<evidence type="ECO:0000256" key="4">
    <source>
        <dbReference type="ARBA" id="ARBA00022989"/>
    </source>
</evidence>
<dbReference type="PANTHER" id="PTHR45711">
    <property type="entry name" value="CHLORIDE CHANNEL PROTEIN"/>
    <property type="match status" value="1"/>
</dbReference>
<feature type="domain" description="CBS" evidence="11">
    <location>
        <begin position="693"/>
        <end position="754"/>
    </location>
</feature>
<feature type="transmembrane region" description="Helical" evidence="9">
    <location>
        <begin position="265"/>
        <end position="288"/>
    </location>
</feature>
<evidence type="ECO:0000256" key="7">
    <source>
        <dbReference type="ARBA" id="ARBA00023214"/>
    </source>
</evidence>
<evidence type="ECO:0000256" key="6">
    <source>
        <dbReference type="ARBA" id="ARBA00023136"/>
    </source>
</evidence>
<feature type="transmembrane region" description="Helical" evidence="9">
    <location>
        <begin position="325"/>
        <end position="347"/>
    </location>
</feature>
<keyword evidence="13" id="KW-1185">Reference proteome</keyword>
<sequence length="932" mass="101956">MEEDGSRAKGVGSGGADEVTPLLVSKRHVATANGAHESGDAAPQPHNDRAAAHGETRNLIGHIRQQSSGLVTSLRGMARATSVRFGLDDLMGSRRLQNRKRRRHERSGPDHRNDFEVIDWTNERYFTRPRYVNWDRLRTMQLYTLLTLIGVLTAMLAVGLDVIVEWLGSIRKGVCLDAPHLPREVCCSSSRSFEECTNFMPWSAIALQWGATSSHAVIGYGMMLFFSVGMASSAAFLVLYLAPYAAGSGIPEVKAILNGVRMNGFLAWNTLVVKATGLALCTASGLNLGKEGPFVHLASCVAFGLIRSVYRIVGKRPNERTVREIISSSAAAGVAVAFDAPIGGVLFSLEEVSSHFEGYMLWRTLYCAAVGALALTFLRPRFNARLISFEVQGGDLPWQWFELIPFAFLGLLGGLIGVAFINLNVLYSKFRMRTSWYQKHPVAEVALLAGATVILSSVGSVYNLSNSLILTTVFQPCSVRDAGLALNEQFHLTPLHTIMCDTTRVYEFVGILTYGIVLKFLLTALTFGAKIPAGLFVPSLTIGALLGRAMGSVMFLLHRAFSGSWVFQECIDHADCVEPAIYATVGAASVLAGVTQVSVSLVVMVFELTGEVHHLLPVMLAVMFSKMVCASFDTGSIYEEHITLKRLPFLPGNLHLEVFSSDPSSSVHSGSNPSMHRRLSRMGGELDDCSLIMSTAPVCIRDGGSSLADVLILCDKHPLFHGFPIIDADGRGYLRGYITRRNVEEALSWERHQYWRRHGRSRSLGGTGTRPTESVNFVDLKAEVLFDVTACQMIERSDSNGSRQHPSASGDVTPVSISDAPNYDAGEEQHDTMSSQWAIGSLTAHFGLSLDEPTSVNPDAEGIPLIWAKWVDHFLPMVLPSTPILAVYDLFVQMGVRHALVVEDGLVKGILTKKDLLRYIDERSCTQAKYFF</sequence>
<dbReference type="Gene3D" id="1.10.3080.10">
    <property type="entry name" value="Clc chloride channel"/>
    <property type="match status" value="1"/>
</dbReference>
<comment type="caution">
    <text evidence="12">The sequence shown here is derived from an EMBL/GenBank/DDBJ whole genome shotgun (WGS) entry which is preliminary data.</text>
</comment>
<organism evidence="12 13">
    <name type="scientific">Porphyridium purpureum</name>
    <name type="common">Red alga</name>
    <name type="synonym">Porphyridium cruentum</name>
    <dbReference type="NCBI Taxonomy" id="35688"/>
    <lineage>
        <taxon>Eukaryota</taxon>
        <taxon>Rhodophyta</taxon>
        <taxon>Bangiophyceae</taxon>
        <taxon>Porphyridiales</taxon>
        <taxon>Porphyridiaceae</taxon>
        <taxon>Porphyridium</taxon>
    </lineage>
</organism>
<keyword evidence="5 9" id="KW-0406">Ion transport</keyword>
<keyword evidence="2 9" id="KW-0813">Transport</keyword>
<dbReference type="InterPro" id="IPR046342">
    <property type="entry name" value="CBS_dom_sf"/>
</dbReference>
<evidence type="ECO:0000256" key="1">
    <source>
        <dbReference type="ARBA" id="ARBA00004141"/>
    </source>
</evidence>
<keyword evidence="8" id="KW-0129">CBS domain</keyword>
<dbReference type="InterPro" id="IPR014743">
    <property type="entry name" value="Cl-channel_core"/>
</dbReference>
<evidence type="ECO:0000256" key="2">
    <source>
        <dbReference type="ARBA" id="ARBA00022448"/>
    </source>
</evidence>
<dbReference type="Gene3D" id="3.10.580.10">
    <property type="entry name" value="CBS-domain"/>
    <property type="match status" value="1"/>
</dbReference>
<keyword evidence="7 9" id="KW-0868">Chloride</keyword>
<evidence type="ECO:0000256" key="9">
    <source>
        <dbReference type="RuleBase" id="RU361221"/>
    </source>
</evidence>
<evidence type="ECO:0000313" key="12">
    <source>
        <dbReference type="EMBL" id="KAA8491191.1"/>
    </source>
</evidence>
<evidence type="ECO:0000259" key="11">
    <source>
        <dbReference type="PROSITE" id="PS51371"/>
    </source>
</evidence>
<dbReference type="GO" id="GO:0005247">
    <property type="term" value="F:voltage-gated chloride channel activity"/>
    <property type="evidence" value="ECO:0007669"/>
    <property type="project" value="TreeGrafter"/>
</dbReference>
<dbReference type="OrthoDB" id="44789at2759"/>
<evidence type="ECO:0000256" key="3">
    <source>
        <dbReference type="ARBA" id="ARBA00022692"/>
    </source>
</evidence>
<feature type="transmembrane region" description="Helical" evidence="9">
    <location>
        <begin position="445"/>
        <end position="464"/>
    </location>
</feature>
<protein>
    <recommendedName>
        <fullName evidence="9">Chloride channel protein</fullName>
    </recommendedName>
</protein>
<comment type="caution">
    <text evidence="9">Lacks conserved residue(s) required for the propagation of feature annotation.</text>
</comment>
<dbReference type="GO" id="GO:0005769">
    <property type="term" value="C:early endosome"/>
    <property type="evidence" value="ECO:0007669"/>
    <property type="project" value="TreeGrafter"/>
</dbReference>
<dbReference type="GO" id="GO:0005794">
    <property type="term" value="C:Golgi apparatus"/>
    <property type="evidence" value="ECO:0007669"/>
    <property type="project" value="TreeGrafter"/>
</dbReference>
<name>A0A5J4YIA1_PORPP</name>
<evidence type="ECO:0000313" key="13">
    <source>
        <dbReference type="Proteomes" id="UP000324585"/>
    </source>
</evidence>
<feature type="transmembrane region" description="Helical" evidence="9">
    <location>
        <begin position="400"/>
        <end position="425"/>
    </location>
</feature>
<evidence type="ECO:0000256" key="10">
    <source>
        <dbReference type="SAM" id="MobiDB-lite"/>
    </source>
</evidence>
<feature type="transmembrane region" description="Helical" evidence="9">
    <location>
        <begin position="217"/>
        <end position="244"/>
    </location>
</feature>
<dbReference type="InterPro" id="IPR000644">
    <property type="entry name" value="CBS_dom"/>
</dbReference>
<dbReference type="Pfam" id="PF00654">
    <property type="entry name" value="Voltage_CLC"/>
    <property type="match status" value="1"/>
</dbReference>
<feature type="domain" description="CBS" evidence="11">
    <location>
        <begin position="871"/>
        <end position="929"/>
    </location>
</feature>
<proteinExistence type="inferred from homology"/>
<dbReference type="EMBL" id="VRMN01000015">
    <property type="protein sequence ID" value="KAA8491191.1"/>
    <property type="molecule type" value="Genomic_DNA"/>
</dbReference>
<dbReference type="SMART" id="SM00116">
    <property type="entry name" value="CBS"/>
    <property type="match status" value="2"/>
</dbReference>
<evidence type="ECO:0000256" key="5">
    <source>
        <dbReference type="ARBA" id="ARBA00023065"/>
    </source>
</evidence>
<feature type="region of interest" description="Disordered" evidence="10">
    <location>
        <begin position="1"/>
        <end position="21"/>
    </location>
</feature>
<evidence type="ECO:0000256" key="8">
    <source>
        <dbReference type="PROSITE-ProRule" id="PRU00703"/>
    </source>
</evidence>
<dbReference type="GO" id="GO:0005886">
    <property type="term" value="C:plasma membrane"/>
    <property type="evidence" value="ECO:0007669"/>
    <property type="project" value="TreeGrafter"/>
</dbReference>
<feature type="transmembrane region" description="Helical" evidence="9">
    <location>
        <begin position="142"/>
        <end position="164"/>
    </location>
</feature>
<keyword evidence="4 9" id="KW-1133">Transmembrane helix</keyword>
<gene>
    <name evidence="12" type="ORF">FVE85_9486</name>
</gene>
<comment type="subcellular location">
    <subcellularLocation>
        <location evidence="1 9">Membrane</location>
        <topology evidence="1 9">Multi-pass membrane protein</topology>
    </subcellularLocation>
</comment>
<feature type="transmembrane region" description="Helical" evidence="9">
    <location>
        <begin position="294"/>
        <end position="313"/>
    </location>
</feature>
<reference evidence="13" key="1">
    <citation type="journal article" date="2019" name="Nat. Commun.">
        <title>Expansion of phycobilisome linker gene families in mesophilic red algae.</title>
        <authorList>
            <person name="Lee J."/>
            <person name="Kim D."/>
            <person name="Bhattacharya D."/>
            <person name="Yoon H.S."/>
        </authorList>
    </citation>
    <scope>NUCLEOTIDE SEQUENCE [LARGE SCALE GENOMIC DNA]</scope>
    <source>
        <strain evidence="13">CCMP 1328</strain>
    </source>
</reference>